<feature type="region of interest" description="Disordered" evidence="1">
    <location>
        <begin position="93"/>
        <end position="128"/>
    </location>
</feature>
<accession>A0A1T4W575</accession>
<dbReference type="OrthoDB" id="1778949at2"/>
<evidence type="ECO:0008006" key="4">
    <source>
        <dbReference type="Google" id="ProtNLM"/>
    </source>
</evidence>
<dbReference type="AlphaFoldDB" id="A0A1T4W575"/>
<protein>
    <recommendedName>
        <fullName evidence="4">SHOCT domain-containing protein</fullName>
    </recommendedName>
</protein>
<dbReference type="RefSeq" id="WP_078921565.1">
    <property type="nucleotide sequence ID" value="NZ_FUYB01000003.1"/>
</dbReference>
<name>A0A1T4W575_9GAMM</name>
<dbReference type="EMBL" id="FUYB01000003">
    <property type="protein sequence ID" value="SKA72474.1"/>
    <property type="molecule type" value="Genomic_DNA"/>
</dbReference>
<dbReference type="STRING" id="92487.SAMN02745130_01088"/>
<evidence type="ECO:0000256" key="1">
    <source>
        <dbReference type="SAM" id="MobiDB-lite"/>
    </source>
</evidence>
<sequence>MIQLTPEGQQLVDHLAQRYQLSPAAVTTMLVAVHQGQGTMAQFNHPELGGLGQWMLNGMSMIGDMFNQNLKTTVDHLGQDLAKAFTSGTILIAPSESSGDHTDNTSSSSSSKAWWPSELGHPSSSGAQNQTRYAWFPATARLAIEQNGKLTVYDTKDHQISGVSQQQDGAETSLTFTSQHGRVKVDSLPLVTTVN</sequence>
<proteinExistence type="predicted"/>
<reference evidence="2 3" key="1">
    <citation type="submission" date="2017-02" db="EMBL/GenBank/DDBJ databases">
        <authorList>
            <person name="Peterson S.W."/>
        </authorList>
    </citation>
    <scope>NUCLEOTIDE SEQUENCE [LARGE SCALE GENOMIC DNA]</scope>
    <source>
        <strain evidence="2 3">ATCC 49788</strain>
    </source>
</reference>
<evidence type="ECO:0000313" key="2">
    <source>
        <dbReference type="EMBL" id="SKA72474.1"/>
    </source>
</evidence>
<gene>
    <name evidence="2" type="ORF">SAMN02745130_01088</name>
</gene>
<dbReference type="Proteomes" id="UP000190460">
    <property type="component" value="Unassembled WGS sequence"/>
</dbReference>
<evidence type="ECO:0000313" key="3">
    <source>
        <dbReference type="Proteomes" id="UP000190460"/>
    </source>
</evidence>
<organism evidence="2 3">
    <name type="scientific">Thiothrix eikelboomii</name>
    <dbReference type="NCBI Taxonomy" id="92487"/>
    <lineage>
        <taxon>Bacteria</taxon>
        <taxon>Pseudomonadati</taxon>
        <taxon>Pseudomonadota</taxon>
        <taxon>Gammaproteobacteria</taxon>
        <taxon>Thiotrichales</taxon>
        <taxon>Thiotrichaceae</taxon>
        <taxon>Thiothrix</taxon>
    </lineage>
</organism>
<keyword evidence="3" id="KW-1185">Reference proteome</keyword>